<reference evidence="2" key="1">
    <citation type="journal article" date="2013" name="Environ. Microbiol.">
        <title>Microbiota from the distal guts of lean and obese adolescents exhibit partial functional redundancy besides clear differences in community structure.</title>
        <authorList>
            <person name="Ferrer M."/>
            <person name="Ruiz A."/>
            <person name="Lanza F."/>
            <person name="Haange S.B."/>
            <person name="Oberbach A."/>
            <person name="Till H."/>
            <person name="Bargiela R."/>
            <person name="Campoy C."/>
            <person name="Segura M.T."/>
            <person name="Richter M."/>
            <person name="von Bergen M."/>
            <person name="Seifert J."/>
            <person name="Suarez A."/>
        </authorList>
    </citation>
    <scope>NUCLEOTIDE SEQUENCE</scope>
</reference>
<dbReference type="InterPro" id="IPR003156">
    <property type="entry name" value="DHHA1_dom"/>
</dbReference>
<dbReference type="Gene3D" id="3.10.310.30">
    <property type="match status" value="1"/>
</dbReference>
<dbReference type="InterPro" id="IPR051319">
    <property type="entry name" value="Oligoribo/pAp-PDE_c-di-AMP_PDE"/>
</dbReference>
<dbReference type="EMBL" id="AJWY01012653">
    <property type="protein sequence ID" value="EKC49338.1"/>
    <property type="molecule type" value="Genomic_DNA"/>
</dbReference>
<dbReference type="PANTHER" id="PTHR47618:SF2">
    <property type="entry name" value="CYCLIC-DI-AMP PHOSPHODIESTERASE GDPP"/>
    <property type="match status" value="1"/>
</dbReference>
<accession>K1RVE4</accession>
<dbReference type="Pfam" id="PF02272">
    <property type="entry name" value="DHHA1"/>
    <property type="match status" value="1"/>
</dbReference>
<evidence type="ECO:0000259" key="1">
    <source>
        <dbReference type="Pfam" id="PF02272"/>
    </source>
</evidence>
<proteinExistence type="predicted"/>
<organism evidence="2">
    <name type="scientific">human gut metagenome</name>
    <dbReference type="NCBI Taxonomy" id="408170"/>
    <lineage>
        <taxon>unclassified sequences</taxon>
        <taxon>metagenomes</taxon>
        <taxon>organismal metagenomes</taxon>
    </lineage>
</organism>
<protein>
    <submittedName>
        <fullName evidence="2">DHH family protein</fullName>
    </submittedName>
</protein>
<dbReference type="PANTHER" id="PTHR47618">
    <property type="entry name" value="BIFUNCTIONAL OLIGORIBONUCLEASE AND PAP PHOSPHATASE NRNA"/>
    <property type="match status" value="1"/>
</dbReference>
<feature type="domain" description="DHHA1" evidence="1">
    <location>
        <begin position="26"/>
        <end position="104"/>
    </location>
</feature>
<evidence type="ECO:0000313" key="2">
    <source>
        <dbReference type="EMBL" id="EKC49338.1"/>
    </source>
</evidence>
<dbReference type="SUPFAM" id="SSF64182">
    <property type="entry name" value="DHH phosphoesterases"/>
    <property type="match status" value="1"/>
</dbReference>
<comment type="caution">
    <text evidence="2">The sequence shown here is derived from an EMBL/GenBank/DDBJ whole genome shotgun (WGS) entry which is preliminary data.</text>
</comment>
<gene>
    <name evidence="2" type="ORF">LEA_18448</name>
</gene>
<sequence>IVEGAYLYKGCAIATSDELDPAMSVVLPMAANDLLTINGVDASFVAIAKNGGVNISARSMGALNVQVILEPLGGGGHLTMAGAQLRDCTVKEAEARIRAQIDEYRANQECQEELVGAV</sequence>
<dbReference type="AlphaFoldDB" id="K1RVE4"/>
<dbReference type="InterPro" id="IPR038763">
    <property type="entry name" value="DHH_sf"/>
</dbReference>
<feature type="non-terminal residue" evidence="2">
    <location>
        <position position="1"/>
    </location>
</feature>
<name>K1RVE4_9ZZZZ</name>
<dbReference type="GO" id="GO:0003676">
    <property type="term" value="F:nucleic acid binding"/>
    <property type="evidence" value="ECO:0007669"/>
    <property type="project" value="InterPro"/>
</dbReference>